<evidence type="ECO:0000313" key="1">
    <source>
        <dbReference type="EMBL" id="MEL1248396.1"/>
    </source>
</evidence>
<dbReference type="NCBIfam" id="NF007458">
    <property type="entry name" value="PRK10030.1"/>
    <property type="match status" value="1"/>
</dbReference>
<dbReference type="Proteomes" id="UP001393056">
    <property type="component" value="Unassembled WGS sequence"/>
</dbReference>
<gene>
    <name evidence="1" type="ORF">AAEO58_10110</name>
</gene>
<dbReference type="Pfam" id="PF05708">
    <property type="entry name" value="Peptidase_C92"/>
    <property type="match status" value="1"/>
</dbReference>
<proteinExistence type="predicted"/>
<reference evidence="1 2" key="1">
    <citation type="submission" date="2024-04" db="EMBL/GenBank/DDBJ databases">
        <title>Flavobacterium sp. DGU41 16S ribosomal RNA gene Genome sequencing and assembly.</title>
        <authorList>
            <person name="Park S."/>
        </authorList>
    </citation>
    <scope>NUCLEOTIDE SEQUENCE [LARGE SCALE GENOMIC DNA]</scope>
    <source>
        <strain evidence="1 2">DGU41</strain>
    </source>
</reference>
<dbReference type="Gene3D" id="3.90.1720.10">
    <property type="entry name" value="endopeptidase domain like (from Nostoc punctiforme)"/>
    <property type="match status" value="1"/>
</dbReference>
<dbReference type="SUPFAM" id="SSF54001">
    <property type="entry name" value="Cysteine proteinases"/>
    <property type="match status" value="1"/>
</dbReference>
<organism evidence="1 2">
    <name type="scientific">Flavobacterium helocola</name>
    <dbReference type="NCBI Taxonomy" id="3139139"/>
    <lineage>
        <taxon>Bacteria</taxon>
        <taxon>Pseudomonadati</taxon>
        <taxon>Bacteroidota</taxon>
        <taxon>Flavobacteriia</taxon>
        <taxon>Flavobacteriales</taxon>
        <taxon>Flavobacteriaceae</taxon>
        <taxon>Flavobacterium</taxon>
    </lineage>
</organism>
<dbReference type="EMBL" id="JBBYHT010000004">
    <property type="protein sequence ID" value="MEL1248396.1"/>
    <property type="molecule type" value="Genomic_DNA"/>
</dbReference>
<dbReference type="RefSeq" id="WP_341683285.1">
    <property type="nucleotide sequence ID" value="NZ_JBBYHT010000004.1"/>
</dbReference>
<protein>
    <submittedName>
        <fullName evidence="1">YiiX family permuted papain-like enzyme</fullName>
    </submittedName>
</protein>
<keyword evidence="2" id="KW-1185">Reference proteome</keyword>
<evidence type="ECO:0000313" key="2">
    <source>
        <dbReference type="Proteomes" id="UP001393056"/>
    </source>
</evidence>
<dbReference type="InterPro" id="IPR038765">
    <property type="entry name" value="Papain-like_cys_pep_sf"/>
</dbReference>
<accession>A0ABU9I855</accession>
<name>A0ABU9I855_9FLAO</name>
<dbReference type="InterPro" id="IPR024453">
    <property type="entry name" value="Peptidase_C92"/>
</dbReference>
<sequence length="208" mass="24161">MKNLIVSLFFCLIFISFNCKEINSKEVAFQNGDIIFQTSQSKQCEAVKIATNSKFSHCGIIFIENGKTYVYEAVQPVKMTLLEDWISHGKDAKYAVKRLRKSDKILTNEVLQKMKSYGKSMNNKDYDLYFEWSDNKIYCSELVWKIYKNGANIELCKTKKLKDFNLDNPLVKSIMKERYGNNIPFNEAVVAPSQLYDSEIVETIFDNF</sequence>
<comment type="caution">
    <text evidence="1">The sequence shown here is derived from an EMBL/GenBank/DDBJ whole genome shotgun (WGS) entry which is preliminary data.</text>
</comment>